<organism evidence="2 3">
    <name type="scientific">Rubricoccus marinus</name>
    <dbReference type="NCBI Taxonomy" id="716817"/>
    <lineage>
        <taxon>Bacteria</taxon>
        <taxon>Pseudomonadati</taxon>
        <taxon>Rhodothermota</taxon>
        <taxon>Rhodothermia</taxon>
        <taxon>Rhodothermales</taxon>
        <taxon>Rubricoccaceae</taxon>
        <taxon>Rubricoccus</taxon>
    </lineage>
</organism>
<name>A0A259U425_9BACT</name>
<keyword evidence="3" id="KW-1185">Reference proteome</keyword>
<dbReference type="InterPro" id="IPR021314">
    <property type="entry name" value="DUF2911"/>
</dbReference>
<feature type="compositionally biased region" description="Basic and acidic residues" evidence="1">
    <location>
        <begin position="1"/>
        <end position="12"/>
    </location>
</feature>
<dbReference type="AlphaFoldDB" id="A0A259U425"/>
<sequence length="180" mass="18916">MAGGHDGAEHAMHQNMPPMRANDSARPSPNAGVMQTIGTTTVMVHYSRPSAKGRTIFASSDDALVPLGKVWRTGANEATAVSFSGDVMIGGETLPAGTYGLFTIPGESEWTIIFNNVAEQWGSMGYDEAEDALRVMAAPISGGPAQEQFEISFENVTAEGGVMVLAWDDVRVPVSISVAG</sequence>
<evidence type="ECO:0000313" key="2">
    <source>
        <dbReference type="EMBL" id="OZC04773.1"/>
    </source>
</evidence>
<accession>A0A259U425</accession>
<reference evidence="2 3" key="1">
    <citation type="submission" date="2016-11" db="EMBL/GenBank/DDBJ databases">
        <title>Study of marine rhodopsin-containing bacteria.</title>
        <authorList>
            <person name="Yoshizawa S."/>
            <person name="Kumagai Y."/>
            <person name="Kogure K."/>
        </authorList>
    </citation>
    <scope>NUCLEOTIDE SEQUENCE [LARGE SCALE GENOMIC DNA]</scope>
    <source>
        <strain evidence="2 3">SG-29</strain>
    </source>
</reference>
<dbReference type="EMBL" id="MQWB01000001">
    <property type="protein sequence ID" value="OZC04773.1"/>
    <property type="molecule type" value="Genomic_DNA"/>
</dbReference>
<evidence type="ECO:0008006" key="4">
    <source>
        <dbReference type="Google" id="ProtNLM"/>
    </source>
</evidence>
<dbReference type="Pfam" id="PF11138">
    <property type="entry name" value="DUF2911"/>
    <property type="match status" value="1"/>
</dbReference>
<feature type="region of interest" description="Disordered" evidence="1">
    <location>
        <begin position="1"/>
        <end position="31"/>
    </location>
</feature>
<dbReference type="Proteomes" id="UP000216446">
    <property type="component" value="Unassembled WGS sequence"/>
</dbReference>
<evidence type="ECO:0000256" key="1">
    <source>
        <dbReference type="SAM" id="MobiDB-lite"/>
    </source>
</evidence>
<evidence type="ECO:0000313" key="3">
    <source>
        <dbReference type="Proteomes" id="UP000216446"/>
    </source>
</evidence>
<proteinExistence type="predicted"/>
<protein>
    <recommendedName>
        <fullName evidence="4">DUF2911 domain-containing protein</fullName>
    </recommendedName>
</protein>
<gene>
    <name evidence="2" type="ORF">BSZ36_15650</name>
</gene>
<dbReference type="InParanoid" id="A0A259U425"/>
<comment type="caution">
    <text evidence="2">The sequence shown here is derived from an EMBL/GenBank/DDBJ whole genome shotgun (WGS) entry which is preliminary data.</text>
</comment>